<dbReference type="EMBL" id="UHJG01000001">
    <property type="protein sequence ID" value="SUQ01085.1"/>
    <property type="molecule type" value="Genomic_DNA"/>
</dbReference>
<dbReference type="eggNOG" id="ENOG5034C9X">
    <property type="taxonomic scope" value="Bacteria"/>
</dbReference>
<dbReference type="Pfam" id="PF19265">
    <property type="entry name" value="DUF5908"/>
    <property type="match status" value="1"/>
</dbReference>
<name>A0A085U319_YERRU</name>
<gene>
    <name evidence="1" type="ORF">CSF007_16470</name>
    <name evidence="2" type="ORF">NCTC10476_02431</name>
</gene>
<organism evidence="1">
    <name type="scientific">Yersinia ruckeri</name>
    <dbReference type="NCBI Taxonomy" id="29486"/>
    <lineage>
        <taxon>Bacteria</taxon>
        <taxon>Pseudomonadati</taxon>
        <taxon>Pseudomonadota</taxon>
        <taxon>Gammaproteobacteria</taxon>
        <taxon>Enterobacterales</taxon>
        <taxon>Yersiniaceae</taxon>
        <taxon>Yersinia</taxon>
    </lineage>
</organism>
<evidence type="ECO:0000313" key="2">
    <source>
        <dbReference type="EMBL" id="SUQ01085.1"/>
    </source>
</evidence>
<dbReference type="RefSeq" id="WP_038245105.1">
    <property type="nucleotide sequence ID" value="NZ_CABIHR010000044.1"/>
</dbReference>
<evidence type="ECO:0000313" key="3">
    <source>
        <dbReference type="Proteomes" id="UP000255169"/>
    </source>
</evidence>
<evidence type="ECO:0000313" key="1">
    <source>
        <dbReference type="EMBL" id="CEK29016.1"/>
    </source>
</evidence>
<dbReference type="STRING" id="29486.UGYR_08590"/>
<reference evidence="1" key="1">
    <citation type="journal article" date="2015" name="Genome Announc.">
        <title>Complete Genome Sequence of Yersinia ruckeri Strain CSF007-82, Etiologic Agent of Red Mouth Disease in Salmonid Fish.</title>
        <authorList>
            <person name="Nelson M.C."/>
            <person name="LaPatra S.E."/>
            <person name="Welch T.J."/>
            <person name="Graf J."/>
        </authorList>
    </citation>
    <scope>NUCLEOTIDE SEQUENCE</scope>
    <source>
        <strain evidence="1">CSF007-82</strain>
    </source>
</reference>
<dbReference type="InterPro" id="IPR045459">
    <property type="entry name" value="DUF5908"/>
</dbReference>
<dbReference type="EMBL" id="LN681231">
    <property type="protein sequence ID" value="CEK29016.1"/>
    <property type="molecule type" value="Genomic_DNA"/>
</dbReference>
<dbReference type="KEGG" id="yrb:UGYR_08590"/>
<proteinExistence type="predicted"/>
<accession>A0A085U319</accession>
<protein>
    <submittedName>
        <fullName evidence="1">Uncharacterized protein</fullName>
    </submittedName>
</protein>
<dbReference type="AlphaFoldDB" id="A0A085U319"/>
<dbReference type="OrthoDB" id="6506933at2"/>
<dbReference type="GeneID" id="66880882"/>
<reference evidence="2 3" key="2">
    <citation type="submission" date="2018-06" db="EMBL/GenBank/DDBJ databases">
        <authorList>
            <consortium name="Pathogen Informatics"/>
            <person name="Doyle S."/>
        </authorList>
    </citation>
    <scope>NUCLEOTIDE SEQUENCE [LARGE SCALE GENOMIC DNA]</scope>
    <source>
        <strain evidence="2 3">NCTC10476</strain>
    </source>
</reference>
<dbReference type="PATRIC" id="fig|29486.44.peg.3255"/>
<keyword evidence="3" id="KW-1185">Reference proteome</keyword>
<dbReference type="Proteomes" id="UP000255169">
    <property type="component" value="Unassembled WGS sequence"/>
</dbReference>
<sequence length="60" mass="6641">MTLEIRELVIQARVVPAVSPSSVEPQNRSLIQESLDNAAWVEMIKREVLAALRDAEGGRP</sequence>